<name>A0A975T1E0_9ACTN</name>
<dbReference type="InterPro" id="IPR050344">
    <property type="entry name" value="Peptidase_M1_aminopeptidases"/>
</dbReference>
<protein>
    <submittedName>
        <fullName evidence="3">M1 family metallopeptidase</fullName>
    </submittedName>
</protein>
<organism evidence="3 4">
    <name type="scientific">Nocardioides panacis</name>
    <dbReference type="NCBI Taxonomy" id="2849501"/>
    <lineage>
        <taxon>Bacteria</taxon>
        <taxon>Bacillati</taxon>
        <taxon>Actinomycetota</taxon>
        <taxon>Actinomycetes</taxon>
        <taxon>Propionibacteriales</taxon>
        <taxon>Nocardioidaceae</taxon>
        <taxon>Nocardioides</taxon>
    </lineage>
</organism>
<proteinExistence type="predicted"/>
<dbReference type="InterPro" id="IPR014782">
    <property type="entry name" value="Peptidase_M1_dom"/>
</dbReference>
<accession>A0A975T1E0</accession>
<dbReference type="GO" id="GO:0008270">
    <property type="term" value="F:zinc ion binding"/>
    <property type="evidence" value="ECO:0007669"/>
    <property type="project" value="InterPro"/>
</dbReference>
<dbReference type="Pfam" id="PF01433">
    <property type="entry name" value="Peptidase_M1"/>
    <property type="match status" value="1"/>
</dbReference>
<dbReference type="InterPro" id="IPR045357">
    <property type="entry name" value="Aminopeptidase_N-like_N"/>
</dbReference>
<dbReference type="Pfam" id="PF17900">
    <property type="entry name" value="Peptidase_M1_N"/>
    <property type="match status" value="1"/>
</dbReference>
<keyword evidence="4" id="KW-1185">Reference proteome</keyword>
<feature type="domain" description="Aminopeptidase N-like N-terminal" evidence="2">
    <location>
        <begin position="30"/>
        <end position="92"/>
    </location>
</feature>
<dbReference type="AlphaFoldDB" id="A0A975T1E0"/>
<evidence type="ECO:0000259" key="1">
    <source>
        <dbReference type="Pfam" id="PF01433"/>
    </source>
</evidence>
<dbReference type="RefSeq" id="WP_216940939.1">
    <property type="nucleotide sequence ID" value="NZ_CP077062.1"/>
</dbReference>
<evidence type="ECO:0000259" key="2">
    <source>
        <dbReference type="Pfam" id="PF17900"/>
    </source>
</evidence>
<evidence type="ECO:0000313" key="4">
    <source>
        <dbReference type="Proteomes" id="UP000683575"/>
    </source>
</evidence>
<gene>
    <name evidence="3" type="ORF">KRR39_04555</name>
</gene>
<dbReference type="KEGG" id="nps:KRR39_04555"/>
<feature type="domain" description="Peptidase M1 membrane alanine aminopeptidase" evidence="1">
    <location>
        <begin position="182"/>
        <end position="327"/>
    </location>
</feature>
<reference evidence="3" key="1">
    <citation type="submission" date="2021-06" db="EMBL/GenBank/DDBJ databases">
        <title>Complete genome sequence of Nocardioides sp. G188.</title>
        <authorList>
            <person name="Im W.-T."/>
        </authorList>
    </citation>
    <scope>NUCLEOTIDE SEQUENCE</scope>
    <source>
        <strain evidence="3">G188</strain>
    </source>
</reference>
<dbReference type="PANTHER" id="PTHR11533">
    <property type="entry name" value="PROTEASE M1 ZINC METALLOPROTEASE"/>
    <property type="match status" value="1"/>
</dbReference>
<dbReference type="CDD" id="cd09603">
    <property type="entry name" value="M1_APN_like"/>
    <property type="match status" value="1"/>
</dbReference>
<evidence type="ECO:0000313" key="3">
    <source>
        <dbReference type="EMBL" id="QWZ09093.1"/>
    </source>
</evidence>
<dbReference type="GO" id="GO:0008237">
    <property type="term" value="F:metallopeptidase activity"/>
    <property type="evidence" value="ECO:0007669"/>
    <property type="project" value="InterPro"/>
</dbReference>
<dbReference type="Proteomes" id="UP000683575">
    <property type="component" value="Chromosome"/>
</dbReference>
<dbReference type="PANTHER" id="PTHR11533:SF297">
    <property type="entry name" value="AMINOPEPTIDASE N"/>
    <property type="match status" value="1"/>
</dbReference>
<sequence>MSYHGVPKRLSYGGEKPFFAEKDEALAVNQPHIAPWWFPVNDHPRDKATYDVTVAVPRGNQVIGNGTLVSRRTTGARTSYHWRMRQPMSSYLAFFAAGRYRVESGVSHGLPWTVAVSKWFGPTAQAQQLRLMKASPGIVRWLSTQFGRYPFDSTGGVVTSLDTGFALENQSRPTYPFLGNGHEAHTTVVHELAHQWFGDDVSVRRWSDIWLNEGFATWAEWRYDETHGRTGAAARLRQQYSSHPASDPFWRLRIAEPGHKRLFDVPVYDRGAMTLQALRNRIGTTDLLRVLRAWAAQHSYSTGTVEEFEALAARVSGQDLDGFFDAWVRTGRRPAPTAANGLA</sequence>
<dbReference type="EMBL" id="CP077062">
    <property type="protein sequence ID" value="QWZ09093.1"/>
    <property type="molecule type" value="Genomic_DNA"/>
</dbReference>